<reference evidence="1" key="1">
    <citation type="submission" date="2019-08" db="EMBL/GenBank/DDBJ databases">
        <authorList>
            <person name="Kucharzyk K."/>
            <person name="Murdoch R.W."/>
            <person name="Higgins S."/>
            <person name="Loffler F."/>
        </authorList>
    </citation>
    <scope>NUCLEOTIDE SEQUENCE</scope>
</reference>
<dbReference type="AlphaFoldDB" id="A0A644XMX5"/>
<organism evidence="1">
    <name type="scientific">bioreactor metagenome</name>
    <dbReference type="NCBI Taxonomy" id="1076179"/>
    <lineage>
        <taxon>unclassified sequences</taxon>
        <taxon>metagenomes</taxon>
        <taxon>ecological metagenomes</taxon>
    </lineage>
</organism>
<proteinExistence type="predicted"/>
<dbReference type="EMBL" id="VSSQ01002745">
    <property type="protein sequence ID" value="MPM17161.1"/>
    <property type="molecule type" value="Genomic_DNA"/>
</dbReference>
<comment type="caution">
    <text evidence="1">The sequence shown here is derived from an EMBL/GenBank/DDBJ whole genome shotgun (WGS) entry which is preliminary data.</text>
</comment>
<sequence>MCADKPHAVAAYERAEHAFLNALADVVDVVHGVVVLVHKIDMAFVEPPDFRSCGQGIGDRFLAVVNGVAAVHNGAIAVRFLERLQELVAVQNDQRRPAFRQNGEQNRQEFLRRAVVCGEQKQVVVLKQHTVQSSVMQARGRHGHDFQHVDVLEPVAH</sequence>
<evidence type="ECO:0000313" key="1">
    <source>
        <dbReference type="EMBL" id="MPM17161.1"/>
    </source>
</evidence>
<protein>
    <submittedName>
        <fullName evidence="1">Uncharacterized protein</fullName>
    </submittedName>
</protein>
<accession>A0A644XMX5</accession>
<gene>
    <name evidence="1" type="ORF">SDC9_63549</name>
</gene>
<name>A0A644XMX5_9ZZZZ</name>